<dbReference type="InterPro" id="IPR014017">
    <property type="entry name" value="DNA_helicase_UvrD-like_C"/>
</dbReference>
<dbReference type="GO" id="GO:0000725">
    <property type="term" value="P:recombinational repair"/>
    <property type="evidence" value="ECO:0007669"/>
    <property type="project" value="TreeGrafter"/>
</dbReference>
<gene>
    <name evidence="6" type="ORF">LCGC14_2357310</name>
</gene>
<dbReference type="SUPFAM" id="SSF52540">
    <property type="entry name" value="P-loop containing nucleoside triphosphate hydrolases"/>
    <property type="match status" value="1"/>
</dbReference>
<dbReference type="AlphaFoldDB" id="A0A0F9C803"/>
<accession>A0A0F9C803</accession>
<comment type="caution">
    <text evidence="6">The sequence shown here is derived from an EMBL/GenBank/DDBJ whole genome shotgun (WGS) entry which is preliminary data.</text>
</comment>
<evidence type="ECO:0000256" key="4">
    <source>
        <dbReference type="ARBA" id="ARBA00022840"/>
    </source>
</evidence>
<proteinExistence type="predicted"/>
<dbReference type="InterPro" id="IPR000212">
    <property type="entry name" value="DNA_helicase_UvrD/REP"/>
</dbReference>
<dbReference type="EMBL" id="LAZR01034447">
    <property type="protein sequence ID" value="KKL45274.1"/>
    <property type="molecule type" value="Genomic_DNA"/>
</dbReference>
<organism evidence="6">
    <name type="scientific">marine sediment metagenome</name>
    <dbReference type="NCBI Taxonomy" id="412755"/>
    <lineage>
        <taxon>unclassified sequences</taxon>
        <taxon>metagenomes</taxon>
        <taxon>ecological metagenomes</taxon>
    </lineage>
</organism>
<reference evidence="6" key="1">
    <citation type="journal article" date="2015" name="Nature">
        <title>Complex archaea that bridge the gap between prokaryotes and eukaryotes.</title>
        <authorList>
            <person name="Spang A."/>
            <person name="Saw J.H."/>
            <person name="Jorgensen S.L."/>
            <person name="Zaremba-Niedzwiedzka K."/>
            <person name="Martijn J."/>
            <person name="Lind A.E."/>
            <person name="van Eijk R."/>
            <person name="Schleper C."/>
            <person name="Guy L."/>
            <person name="Ettema T.J."/>
        </authorList>
    </citation>
    <scope>NUCLEOTIDE SEQUENCE</scope>
</reference>
<feature type="non-terminal residue" evidence="6">
    <location>
        <position position="1"/>
    </location>
</feature>
<dbReference type="GO" id="GO:0016787">
    <property type="term" value="F:hydrolase activity"/>
    <property type="evidence" value="ECO:0007669"/>
    <property type="project" value="UniProtKB-KW"/>
</dbReference>
<name>A0A0F9C803_9ZZZZ</name>
<evidence type="ECO:0000259" key="5">
    <source>
        <dbReference type="Pfam" id="PF13361"/>
    </source>
</evidence>
<evidence type="ECO:0000256" key="1">
    <source>
        <dbReference type="ARBA" id="ARBA00022741"/>
    </source>
</evidence>
<evidence type="ECO:0000256" key="2">
    <source>
        <dbReference type="ARBA" id="ARBA00022801"/>
    </source>
</evidence>
<dbReference type="Gene3D" id="3.40.50.300">
    <property type="entry name" value="P-loop containing nucleotide triphosphate hydrolases"/>
    <property type="match status" value="1"/>
</dbReference>
<keyword evidence="1" id="KW-0547">Nucleotide-binding</keyword>
<protein>
    <recommendedName>
        <fullName evidence="5">UvrD-like helicase C-terminal domain-containing protein</fullName>
    </recommendedName>
</protein>
<dbReference type="InterPro" id="IPR027417">
    <property type="entry name" value="P-loop_NTPase"/>
</dbReference>
<keyword evidence="4" id="KW-0067">ATP-binding</keyword>
<dbReference type="GO" id="GO:0003677">
    <property type="term" value="F:DNA binding"/>
    <property type="evidence" value="ECO:0007669"/>
    <property type="project" value="InterPro"/>
</dbReference>
<evidence type="ECO:0000256" key="3">
    <source>
        <dbReference type="ARBA" id="ARBA00022806"/>
    </source>
</evidence>
<dbReference type="GO" id="GO:0005524">
    <property type="term" value="F:ATP binding"/>
    <property type="evidence" value="ECO:0007669"/>
    <property type="project" value="UniProtKB-KW"/>
</dbReference>
<dbReference type="Pfam" id="PF13361">
    <property type="entry name" value="UvrD_C"/>
    <property type="match status" value="1"/>
</dbReference>
<evidence type="ECO:0000313" key="6">
    <source>
        <dbReference type="EMBL" id="KKL45274.1"/>
    </source>
</evidence>
<dbReference type="GO" id="GO:0043138">
    <property type="term" value="F:3'-5' DNA helicase activity"/>
    <property type="evidence" value="ECO:0007669"/>
    <property type="project" value="TreeGrafter"/>
</dbReference>
<dbReference type="PANTHER" id="PTHR11070:SF2">
    <property type="entry name" value="ATP-DEPENDENT DNA HELICASE SRS2"/>
    <property type="match status" value="1"/>
</dbReference>
<keyword evidence="2" id="KW-0378">Hydrolase</keyword>
<dbReference type="PANTHER" id="PTHR11070">
    <property type="entry name" value="UVRD / RECB / PCRA DNA HELICASE FAMILY MEMBER"/>
    <property type="match status" value="1"/>
</dbReference>
<feature type="domain" description="UvrD-like helicase C-terminal" evidence="5">
    <location>
        <begin position="76"/>
        <end position="141"/>
    </location>
</feature>
<keyword evidence="3" id="KW-0347">Helicase</keyword>
<sequence>PVKTFLLFRNNFYGLGLKKMLEELGIAFKGTGSILDWPNVVTFLKRLDKDQACVKDLPRLPPRARQYLSTVLDRYEAKELLEPQIQLMSIHRAKGKEADRVILFQAMARETYRAFLKHPDEEHRVWYVGITRAREELVLVRTSHNDFYPI</sequence>